<dbReference type="OrthoDB" id="159299at2759"/>
<gene>
    <name evidence="7" type="primary">LOC109478365</name>
</gene>
<keyword evidence="4 5" id="KW-0472">Membrane</keyword>
<reference evidence="7" key="1">
    <citation type="submission" date="2025-08" db="UniProtKB">
        <authorList>
            <consortium name="RefSeq"/>
        </authorList>
    </citation>
    <scope>IDENTIFICATION</scope>
    <source>
        <tissue evidence="7">Gonad</tissue>
    </source>
</reference>
<keyword evidence="2 5" id="KW-0812">Transmembrane</keyword>
<evidence type="ECO:0000256" key="3">
    <source>
        <dbReference type="ARBA" id="ARBA00022989"/>
    </source>
</evidence>
<feature type="transmembrane region" description="Helical" evidence="5">
    <location>
        <begin position="168"/>
        <end position="186"/>
    </location>
</feature>
<dbReference type="Proteomes" id="UP000515135">
    <property type="component" value="Unplaced"/>
</dbReference>
<feature type="transmembrane region" description="Helical" evidence="5">
    <location>
        <begin position="121"/>
        <end position="141"/>
    </location>
</feature>
<sequence length="202" mass="21520">MDRSQTPPSSPFNFYGAQDPSMNVPLTSSGSSFSPYLNIDPSYLNQGGSEFIFPTEKRTRGRFELAFSQIGSSVAAGAIYGGVNGLRLGLSETAELAWSKPKYVQLLNLTLKRGAATANTLGVIALFYSAFGVLYSSSLFFDVDDERSTLLAGTSTGLLFKSTAGLKGMARGGGVGFGLAALWCVWQNRDRVKSSLGVNQTL</sequence>
<dbReference type="GO" id="GO:0008320">
    <property type="term" value="F:protein transmembrane transporter activity"/>
    <property type="evidence" value="ECO:0007669"/>
    <property type="project" value="TreeGrafter"/>
</dbReference>
<evidence type="ECO:0000313" key="7">
    <source>
        <dbReference type="RefSeq" id="XP_019635452.1"/>
    </source>
</evidence>
<dbReference type="RefSeq" id="XP_019635452.1">
    <property type="nucleotide sequence ID" value="XM_019779893.1"/>
</dbReference>
<evidence type="ECO:0000313" key="6">
    <source>
        <dbReference type="Proteomes" id="UP000515135"/>
    </source>
</evidence>
<dbReference type="GeneID" id="109478365"/>
<proteinExistence type="predicted"/>
<dbReference type="PANTHER" id="PTHR15371">
    <property type="entry name" value="TIM23"/>
    <property type="match status" value="1"/>
</dbReference>
<dbReference type="GO" id="GO:0030150">
    <property type="term" value="P:protein import into mitochondrial matrix"/>
    <property type="evidence" value="ECO:0007669"/>
    <property type="project" value="TreeGrafter"/>
</dbReference>
<protein>
    <submittedName>
        <fullName evidence="7">Mitochondrial import inner membrane translocase subunit Tim23-like</fullName>
    </submittedName>
</protein>
<keyword evidence="6" id="KW-1185">Reference proteome</keyword>
<organism evidence="6 7">
    <name type="scientific">Branchiostoma belcheri</name>
    <name type="common">Amphioxus</name>
    <dbReference type="NCBI Taxonomy" id="7741"/>
    <lineage>
        <taxon>Eukaryota</taxon>
        <taxon>Metazoa</taxon>
        <taxon>Chordata</taxon>
        <taxon>Cephalochordata</taxon>
        <taxon>Leptocardii</taxon>
        <taxon>Amphioxiformes</taxon>
        <taxon>Branchiostomatidae</taxon>
        <taxon>Branchiostoma</taxon>
    </lineage>
</organism>
<dbReference type="Pfam" id="PF02466">
    <property type="entry name" value="Tim17"/>
    <property type="match status" value="1"/>
</dbReference>
<dbReference type="AlphaFoldDB" id="A0A6P4ZWW0"/>
<keyword evidence="3 5" id="KW-1133">Transmembrane helix</keyword>
<dbReference type="KEGG" id="bbel:109478365"/>
<accession>A0A6P4ZWW0</accession>
<comment type="subcellular location">
    <subcellularLocation>
        <location evidence="1">Membrane</location>
        <topology evidence="1">Multi-pass membrane protein</topology>
    </subcellularLocation>
</comment>
<dbReference type="PANTHER" id="PTHR15371:SF0">
    <property type="entry name" value="SD19278P"/>
    <property type="match status" value="1"/>
</dbReference>
<evidence type="ECO:0000256" key="5">
    <source>
        <dbReference type="SAM" id="Phobius"/>
    </source>
</evidence>
<dbReference type="GO" id="GO:0005744">
    <property type="term" value="C:TIM23 mitochondrial import inner membrane translocase complex"/>
    <property type="evidence" value="ECO:0007669"/>
    <property type="project" value="TreeGrafter"/>
</dbReference>
<evidence type="ECO:0000256" key="4">
    <source>
        <dbReference type="ARBA" id="ARBA00023136"/>
    </source>
</evidence>
<evidence type="ECO:0000256" key="2">
    <source>
        <dbReference type="ARBA" id="ARBA00022692"/>
    </source>
</evidence>
<name>A0A6P4ZWW0_BRABE</name>
<dbReference type="InterPro" id="IPR045238">
    <property type="entry name" value="Tim23-like"/>
</dbReference>
<evidence type="ECO:0000256" key="1">
    <source>
        <dbReference type="ARBA" id="ARBA00004141"/>
    </source>
</evidence>